<dbReference type="SUPFAM" id="SSF49899">
    <property type="entry name" value="Concanavalin A-like lectins/glucanases"/>
    <property type="match status" value="1"/>
</dbReference>
<sequence length="320" mass="35261">MANDFSSDSRVKALWRFENNLNDARGGNHLTDVNTVGFTSADKKEGTYAADFEKDNAEYGYRDDVDLDAGFPSKSGDALKKISVCFWCKPESYVSYSGFFTKWNWSGNKRSLEIQRNSSTLKINCGHTDGSQYQNFDTGISLWNGEWYHVAVCIDGKTEKSLYVRVFRASNATVSEYFGTLTNELWVGDPKLVIGASDGGGSDNYFDGLLDEMVVFNELLSALEIDAIRSGTYSGPMPQARGVALGSQVGYHLAGFLQADALGAQVAYSLIPEETYARADAAGVMALYAVAPPPKRVFPVPNLRVRWQSHPNLRKFPVVS</sequence>
<proteinExistence type="predicted"/>
<dbReference type="InterPro" id="IPR013320">
    <property type="entry name" value="ConA-like_dom_sf"/>
</dbReference>
<reference evidence="1" key="1">
    <citation type="journal article" date="2020" name="mSystems">
        <title>Genome- and Community-Level Interaction Insights into Carbon Utilization and Element Cycling Functions of Hydrothermarchaeota in Hydrothermal Sediment.</title>
        <authorList>
            <person name="Zhou Z."/>
            <person name="Liu Y."/>
            <person name="Xu W."/>
            <person name="Pan J."/>
            <person name="Luo Z.H."/>
            <person name="Li M."/>
        </authorList>
    </citation>
    <scope>NUCLEOTIDE SEQUENCE [LARGE SCALE GENOMIC DNA]</scope>
    <source>
        <strain evidence="1">SpSt-897</strain>
    </source>
</reference>
<accession>A0A7C3UWI4</accession>
<dbReference type="Pfam" id="PF13385">
    <property type="entry name" value="Laminin_G_3"/>
    <property type="match status" value="1"/>
</dbReference>
<name>A0A7C3UWI4_9BACT</name>
<dbReference type="AlphaFoldDB" id="A0A7C3UWI4"/>
<dbReference type="EMBL" id="DTMF01000068">
    <property type="protein sequence ID" value="HGF33278.1"/>
    <property type="molecule type" value="Genomic_DNA"/>
</dbReference>
<evidence type="ECO:0000313" key="1">
    <source>
        <dbReference type="EMBL" id="HGF33278.1"/>
    </source>
</evidence>
<comment type="caution">
    <text evidence="1">The sequence shown here is derived from an EMBL/GenBank/DDBJ whole genome shotgun (WGS) entry which is preliminary data.</text>
</comment>
<organism evidence="1">
    <name type="scientific">Desulfobacca acetoxidans</name>
    <dbReference type="NCBI Taxonomy" id="60893"/>
    <lineage>
        <taxon>Bacteria</taxon>
        <taxon>Pseudomonadati</taxon>
        <taxon>Thermodesulfobacteriota</taxon>
        <taxon>Desulfobaccia</taxon>
        <taxon>Desulfobaccales</taxon>
        <taxon>Desulfobaccaceae</taxon>
        <taxon>Desulfobacca</taxon>
    </lineage>
</organism>
<protein>
    <submittedName>
        <fullName evidence="1">LamG domain-containing protein</fullName>
    </submittedName>
</protein>
<dbReference type="Gene3D" id="2.60.120.200">
    <property type="match status" value="1"/>
</dbReference>
<gene>
    <name evidence="1" type="ORF">ENW96_02670</name>
</gene>